<dbReference type="eggNOG" id="COG1454">
    <property type="taxonomic scope" value="Bacteria"/>
</dbReference>
<reference evidence="6 7" key="1">
    <citation type="submission" date="2014-02" db="EMBL/GenBank/DDBJ databases">
        <title>Draft genome sequence of Lysinibacillus massiliensis CCUG 49529.</title>
        <authorList>
            <person name="Zhang F."/>
            <person name="Wang G."/>
            <person name="Zhang L."/>
        </authorList>
    </citation>
    <scope>NUCLEOTIDE SEQUENCE [LARGE SCALE GENOMIC DNA]</scope>
    <source>
        <strain evidence="6 7">CCUG 49529</strain>
    </source>
</reference>
<proteinExistence type="inferred from homology"/>
<accession>A0A0A3J157</accession>
<organism evidence="6 7">
    <name type="scientific">Ureibacillus massiliensis 4400831 = CIP 108448 = CCUG 49529</name>
    <dbReference type="NCBI Taxonomy" id="1211035"/>
    <lineage>
        <taxon>Bacteria</taxon>
        <taxon>Bacillati</taxon>
        <taxon>Bacillota</taxon>
        <taxon>Bacilli</taxon>
        <taxon>Bacillales</taxon>
        <taxon>Caryophanaceae</taxon>
        <taxon>Ureibacillus</taxon>
    </lineage>
</organism>
<dbReference type="RefSeq" id="WP_036175967.1">
    <property type="nucleotide sequence ID" value="NZ_AVCZ01000015.1"/>
</dbReference>
<dbReference type="Gene3D" id="1.20.1090.10">
    <property type="entry name" value="Dehydroquinate synthase-like - alpha domain"/>
    <property type="match status" value="1"/>
</dbReference>
<evidence type="ECO:0000313" key="7">
    <source>
        <dbReference type="Proteomes" id="UP000030595"/>
    </source>
</evidence>
<name>A0A0A3J157_9BACL</name>
<dbReference type="AlphaFoldDB" id="A0A0A3J157"/>
<sequence length="385" mass="42072">MGITLYRSPDLLMMGEGSIANIGKEAKKYDANHVLVVADAFLVENKIINHVFDYLTNENITYDINQSIIPEPPFELLERIGSEIREKNYDLIIGIGGGSVLDSAKILSILAKYELDLRSVVGTNLVPEKGLPFFLTPTTSGTGSEVTWNAIFTDEKDHVKKGIVSPYLLPQLSIVDPELTYTMPPSVTAATGMDALVHAIESYTSLRTDELNKAIALQAIKLINKSLRKAVHNGKDRVARADMSNGSLLAGISLANAGVGAVHALAYPLGGKFKVPHGVSNSVLLPYVMEYNVISDLDAFVEIAEALELQTDNLSKREIADEFVSYLKQFVKDIGIPTSMSVFGVTKEDVPKMAEEASKIERLLSNNPRKLSVNDIEQIYYNALG</sequence>
<evidence type="ECO:0000313" key="6">
    <source>
        <dbReference type="EMBL" id="KGR90681.1"/>
    </source>
</evidence>
<feature type="domain" description="Alcohol dehydrogenase iron-type/glycerol dehydrogenase GldA" evidence="4">
    <location>
        <begin position="12"/>
        <end position="177"/>
    </location>
</feature>
<dbReference type="PANTHER" id="PTHR11496">
    <property type="entry name" value="ALCOHOL DEHYDROGENASE"/>
    <property type="match status" value="1"/>
</dbReference>
<feature type="domain" description="Fe-containing alcohol dehydrogenase-like C-terminal" evidence="5">
    <location>
        <begin position="188"/>
        <end position="383"/>
    </location>
</feature>
<keyword evidence="2" id="KW-0560">Oxidoreductase</keyword>
<gene>
    <name evidence="6" type="ORF">CD30_09990</name>
</gene>
<dbReference type="FunFam" id="3.40.50.1970:FF:000003">
    <property type="entry name" value="Alcohol dehydrogenase, iron-containing"/>
    <property type="match status" value="1"/>
</dbReference>
<comment type="similarity">
    <text evidence="1">Belongs to the iron-containing alcohol dehydrogenase family.</text>
</comment>
<dbReference type="InterPro" id="IPR056798">
    <property type="entry name" value="ADH_Fe_C"/>
</dbReference>
<keyword evidence="3" id="KW-0520">NAD</keyword>
<dbReference type="Proteomes" id="UP000030595">
    <property type="component" value="Unassembled WGS sequence"/>
</dbReference>
<evidence type="ECO:0000259" key="4">
    <source>
        <dbReference type="Pfam" id="PF00465"/>
    </source>
</evidence>
<evidence type="ECO:0000256" key="3">
    <source>
        <dbReference type="ARBA" id="ARBA00023027"/>
    </source>
</evidence>
<dbReference type="Gene3D" id="3.40.50.1970">
    <property type="match status" value="1"/>
</dbReference>
<dbReference type="PANTHER" id="PTHR11496:SF102">
    <property type="entry name" value="ALCOHOL DEHYDROGENASE 4"/>
    <property type="match status" value="1"/>
</dbReference>
<dbReference type="CDD" id="cd08551">
    <property type="entry name" value="Fe-ADH"/>
    <property type="match status" value="1"/>
</dbReference>
<evidence type="ECO:0000259" key="5">
    <source>
        <dbReference type="Pfam" id="PF25137"/>
    </source>
</evidence>
<dbReference type="OrthoDB" id="9815791at2"/>
<dbReference type="PROSITE" id="PS00913">
    <property type="entry name" value="ADH_IRON_1"/>
    <property type="match status" value="1"/>
</dbReference>
<dbReference type="SUPFAM" id="SSF56796">
    <property type="entry name" value="Dehydroquinate synthase-like"/>
    <property type="match status" value="1"/>
</dbReference>
<keyword evidence="7" id="KW-1185">Reference proteome</keyword>
<protein>
    <submittedName>
        <fullName evidence="6">Alcohol dehydrogenase</fullName>
    </submittedName>
</protein>
<comment type="caution">
    <text evidence="6">The sequence shown here is derived from an EMBL/GenBank/DDBJ whole genome shotgun (WGS) entry which is preliminary data.</text>
</comment>
<dbReference type="InterPro" id="IPR018211">
    <property type="entry name" value="ADH_Fe_CS"/>
</dbReference>
<dbReference type="Pfam" id="PF25137">
    <property type="entry name" value="ADH_Fe_C"/>
    <property type="match status" value="1"/>
</dbReference>
<dbReference type="InterPro" id="IPR039697">
    <property type="entry name" value="Alcohol_dehydrogenase_Fe"/>
</dbReference>
<dbReference type="GO" id="GO:0004022">
    <property type="term" value="F:alcohol dehydrogenase (NAD+) activity"/>
    <property type="evidence" value="ECO:0007669"/>
    <property type="project" value="TreeGrafter"/>
</dbReference>
<dbReference type="Pfam" id="PF00465">
    <property type="entry name" value="Fe-ADH"/>
    <property type="match status" value="1"/>
</dbReference>
<evidence type="ECO:0000256" key="2">
    <source>
        <dbReference type="ARBA" id="ARBA00023002"/>
    </source>
</evidence>
<dbReference type="GO" id="GO:0046872">
    <property type="term" value="F:metal ion binding"/>
    <property type="evidence" value="ECO:0007669"/>
    <property type="project" value="InterPro"/>
</dbReference>
<dbReference type="FunFam" id="1.20.1090.10:FF:000001">
    <property type="entry name" value="Aldehyde-alcohol dehydrogenase"/>
    <property type="match status" value="1"/>
</dbReference>
<dbReference type="InterPro" id="IPR001670">
    <property type="entry name" value="ADH_Fe/GldA"/>
</dbReference>
<evidence type="ECO:0000256" key="1">
    <source>
        <dbReference type="ARBA" id="ARBA00007358"/>
    </source>
</evidence>
<dbReference type="EMBL" id="JPVQ01000015">
    <property type="protein sequence ID" value="KGR90681.1"/>
    <property type="molecule type" value="Genomic_DNA"/>
</dbReference>